<dbReference type="InterPro" id="IPR016035">
    <property type="entry name" value="Acyl_Trfase/lysoPLipase"/>
</dbReference>
<comment type="cofactor">
    <cofactor evidence="1">
        <name>pantetheine 4'-phosphate</name>
        <dbReference type="ChEBI" id="CHEBI:47942"/>
    </cofactor>
</comment>
<feature type="region of interest" description="Disordered" evidence="10">
    <location>
        <begin position="1650"/>
        <end position="1694"/>
    </location>
</feature>
<dbReference type="Gene3D" id="3.40.50.11460">
    <property type="match status" value="1"/>
</dbReference>
<feature type="region of interest" description="C-terminal hotdog fold" evidence="9">
    <location>
        <begin position="2728"/>
        <end position="2872"/>
    </location>
</feature>
<dbReference type="SUPFAM" id="SSF47336">
    <property type="entry name" value="ACP-like"/>
    <property type="match status" value="2"/>
</dbReference>
<evidence type="ECO:0000256" key="7">
    <source>
        <dbReference type="ARBA" id="ARBA00023268"/>
    </source>
</evidence>
<keyword evidence="5" id="KW-0808">Transferase</keyword>
<keyword evidence="3" id="KW-0596">Phosphopantetheine</keyword>
<dbReference type="InterPro" id="IPR057326">
    <property type="entry name" value="KR_dom"/>
</dbReference>
<dbReference type="Gene3D" id="3.10.129.110">
    <property type="entry name" value="Polyketide synthase dehydratase"/>
    <property type="match status" value="1"/>
</dbReference>
<feature type="domain" description="PKS/mFAS DH" evidence="13">
    <location>
        <begin position="2587"/>
        <end position="2872"/>
    </location>
</feature>
<reference evidence="15" key="1">
    <citation type="submission" date="2023-07" db="EMBL/GenBank/DDBJ databases">
        <title>30 novel species of actinomycetes from the DSMZ collection.</title>
        <authorList>
            <person name="Nouioui I."/>
        </authorList>
    </citation>
    <scope>NUCLEOTIDE SEQUENCE [LARGE SCALE GENOMIC DNA]</scope>
    <source>
        <strain evidence="15">DSM 40932</strain>
    </source>
</reference>
<dbReference type="InterPro" id="IPR055123">
    <property type="entry name" value="SpnB-like_Rossmann"/>
</dbReference>
<dbReference type="InterPro" id="IPR032821">
    <property type="entry name" value="PKS_assoc"/>
</dbReference>
<evidence type="ECO:0000256" key="3">
    <source>
        <dbReference type="ARBA" id="ARBA00022450"/>
    </source>
</evidence>
<dbReference type="Pfam" id="PF08990">
    <property type="entry name" value="Docking"/>
    <property type="match status" value="1"/>
</dbReference>
<feature type="compositionally biased region" description="Low complexity" evidence="10">
    <location>
        <begin position="592"/>
        <end position="608"/>
    </location>
</feature>
<dbReference type="CDD" id="cd08952">
    <property type="entry name" value="KR_1_SDR_x"/>
    <property type="match status" value="1"/>
</dbReference>
<feature type="active site" description="Proton acceptor; for dehydratase activity" evidence="9">
    <location>
        <position position="2619"/>
    </location>
</feature>
<dbReference type="SMART" id="SM01294">
    <property type="entry name" value="PKS_PP_betabranch"/>
    <property type="match status" value="2"/>
</dbReference>
<dbReference type="InterPro" id="IPR015083">
    <property type="entry name" value="NorB/c/GfsB-D-like_docking"/>
</dbReference>
<dbReference type="Pfam" id="PF08659">
    <property type="entry name" value="KR"/>
    <property type="match status" value="2"/>
</dbReference>
<dbReference type="InterPro" id="IPR006162">
    <property type="entry name" value="Ppantetheine_attach_site"/>
</dbReference>
<evidence type="ECO:0000313" key="14">
    <source>
        <dbReference type="EMBL" id="MDT0493306.1"/>
    </source>
</evidence>
<protein>
    <submittedName>
        <fullName evidence="14">Type I polyketide synthase</fullName>
    </submittedName>
</protein>
<evidence type="ECO:0000256" key="2">
    <source>
        <dbReference type="ARBA" id="ARBA00004792"/>
    </source>
</evidence>
<dbReference type="InterPro" id="IPR014030">
    <property type="entry name" value="Ketoacyl_synth_N"/>
</dbReference>
<feature type="region of interest" description="Disordered" evidence="10">
    <location>
        <begin position="584"/>
        <end position="611"/>
    </location>
</feature>
<dbReference type="SUPFAM" id="SSF51735">
    <property type="entry name" value="NAD(P)-binding Rossmann-fold domains"/>
    <property type="match status" value="4"/>
</dbReference>
<dbReference type="Pfam" id="PF22953">
    <property type="entry name" value="SpnB_Rossmann"/>
    <property type="match status" value="1"/>
</dbReference>
<dbReference type="InterPro" id="IPR020807">
    <property type="entry name" value="PKS_DH"/>
</dbReference>
<dbReference type="Pfam" id="PF16197">
    <property type="entry name" value="KAsynt_C_assoc"/>
    <property type="match status" value="2"/>
</dbReference>
<dbReference type="Gene3D" id="3.30.70.3290">
    <property type="match status" value="3"/>
</dbReference>
<dbReference type="InterPro" id="IPR020806">
    <property type="entry name" value="PKS_PP-bd"/>
</dbReference>
<dbReference type="Pfam" id="PF02801">
    <property type="entry name" value="Ketoacyl-synt_C"/>
    <property type="match status" value="2"/>
</dbReference>
<dbReference type="SMART" id="SM00826">
    <property type="entry name" value="PKS_DH"/>
    <property type="match status" value="1"/>
</dbReference>
<dbReference type="SMART" id="SM00825">
    <property type="entry name" value="PKS_KS"/>
    <property type="match status" value="2"/>
</dbReference>
<dbReference type="InterPro" id="IPR041618">
    <property type="entry name" value="PKS_DE"/>
</dbReference>
<dbReference type="Pfam" id="PF18369">
    <property type="entry name" value="PKS_DE"/>
    <property type="match status" value="1"/>
</dbReference>
<gene>
    <name evidence="14" type="ORF">RM717_22650</name>
</gene>
<dbReference type="Pfam" id="PF00698">
    <property type="entry name" value="Acyl_transf_1"/>
    <property type="match status" value="2"/>
</dbReference>
<evidence type="ECO:0000256" key="1">
    <source>
        <dbReference type="ARBA" id="ARBA00001957"/>
    </source>
</evidence>
<dbReference type="Gene3D" id="1.10.1200.10">
    <property type="entry name" value="ACP-like"/>
    <property type="match status" value="2"/>
</dbReference>
<dbReference type="CDD" id="cd08956">
    <property type="entry name" value="KR_3_FAS_SDR_x"/>
    <property type="match status" value="1"/>
</dbReference>
<dbReference type="PROSITE" id="PS00606">
    <property type="entry name" value="KS3_1"/>
    <property type="match status" value="2"/>
</dbReference>
<dbReference type="InterPro" id="IPR020841">
    <property type="entry name" value="PKS_Beta-ketoAc_synthase_dom"/>
</dbReference>
<dbReference type="SUPFAM" id="SSF52151">
    <property type="entry name" value="FabD/lysophospholipase-like"/>
    <property type="match status" value="2"/>
</dbReference>
<comment type="caution">
    <text evidence="14">The sequence shown here is derived from an EMBL/GenBank/DDBJ whole genome shotgun (WGS) entry which is preliminary data.</text>
</comment>
<dbReference type="PROSITE" id="PS52019">
    <property type="entry name" value="PKS_MFAS_DH"/>
    <property type="match status" value="1"/>
</dbReference>
<dbReference type="InterPro" id="IPR049900">
    <property type="entry name" value="PKS_mFAS_DH"/>
</dbReference>
<dbReference type="InterPro" id="IPR001227">
    <property type="entry name" value="Ac_transferase_dom_sf"/>
</dbReference>
<dbReference type="Pfam" id="PF14765">
    <property type="entry name" value="PS-DH"/>
    <property type="match status" value="1"/>
</dbReference>
<evidence type="ECO:0000259" key="13">
    <source>
        <dbReference type="PROSITE" id="PS52019"/>
    </source>
</evidence>
<accession>A0ABU2W7N7</accession>
<keyword evidence="7" id="KW-0511">Multifunctional enzyme</keyword>
<dbReference type="InterPro" id="IPR014031">
    <property type="entry name" value="Ketoacyl_synth_C"/>
</dbReference>
<dbReference type="PROSITE" id="PS52004">
    <property type="entry name" value="KS3_2"/>
    <property type="match status" value="2"/>
</dbReference>
<dbReference type="InterPro" id="IPR036736">
    <property type="entry name" value="ACP-like_sf"/>
</dbReference>
<evidence type="ECO:0000256" key="5">
    <source>
        <dbReference type="ARBA" id="ARBA00022679"/>
    </source>
</evidence>
<keyword evidence="15" id="KW-1185">Reference proteome</keyword>
<evidence type="ECO:0000256" key="8">
    <source>
        <dbReference type="ARBA" id="ARBA00023315"/>
    </source>
</evidence>
<dbReference type="InterPro" id="IPR009081">
    <property type="entry name" value="PP-bd_ACP"/>
</dbReference>
<feature type="compositionally biased region" description="Low complexity" evidence="10">
    <location>
        <begin position="3061"/>
        <end position="3075"/>
    </location>
</feature>
<dbReference type="Pfam" id="PF00550">
    <property type="entry name" value="PP-binding"/>
    <property type="match status" value="2"/>
</dbReference>
<feature type="domain" description="Carrier" evidence="11">
    <location>
        <begin position="1570"/>
        <end position="1645"/>
    </location>
</feature>
<dbReference type="Gene3D" id="3.40.50.720">
    <property type="entry name" value="NAD(P)-binding Rossmann-like Domain"/>
    <property type="match status" value="2"/>
</dbReference>
<evidence type="ECO:0000256" key="6">
    <source>
        <dbReference type="ARBA" id="ARBA00023194"/>
    </source>
</evidence>
<proteinExistence type="predicted"/>
<dbReference type="Proteomes" id="UP001180556">
    <property type="component" value="Unassembled WGS sequence"/>
</dbReference>
<dbReference type="SUPFAM" id="SSF55048">
    <property type="entry name" value="Probable ACP-binding domain of malonyl-CoA ACP transacylase"/>
    <property type="match status" value="2"/>
</dbReference>
<dbReference type="Pfam" id="PF00109">
    <property type="entry name" value="ketoacyl-synt"/>
    <property type="match status" value="2"/>
</dbReference>
<dbReference type="InterPro" id="IPR013968">
    <property type="entry name" value="PKS_KR"/>
</dbReference>
<dbReference type="InterPro" id="IPR049552">
    <property type="entry name" value="PKS_DH_N"/>
</dbReference>
<keyword evidence="8" id="KW-0012">Acyltransferase</keyword>
<evidence type="ECO:0000256" key="10">
    <source>
        <dbReference type="SAM" id="MobiDB-lite"/>
    </source>
</evidence>
<dbReference type="Pfam" id="PF21089">
    <property type="entry name" value="PKS_DH_N"/>
    <property type="match status" value="1"/>
</dbReference>
<dbReference type="CDD" id="cd00833">
    <property type="entry name" value="PKS"/>
    <property type="match status" value="2"/>
</dbReference>
<feature type="region of interest" description="Disordered" evidence="10">
    <location>
        <begin position="448"/>
        <end position="501"/>
    </location>
</feature>
<feature type="region of interest" description="Disordered" evidence="10">
    <location>
        <begin position="1268"/>
        <end position="1287"/>
    </location>
</feature>
<dbReference type="InterPro" id="IPR018201">
    <property type="entry name" value="Ketoacyl_synth_AS"/>
</dbReference>
<feature type="domain" description="Carrier" evidence="11">
    <location>
        <begin position="3376"/>
        <end position="3451"/>
    </location>
</feature>
<dbReference type="RefSeq" id="WP_311603454.1">
    <property type="nucleotide sequence ID" value="NZ_JAVRFG010000031.1"/>
</dbReference>
<dbReference type="InterPro" id="IPR016036">
    <property type="entry name" value="Malonyl_transacylase_ACP-bd"/>
</dbReference>
<organism evidence="14 15">
    <name type="scientific">Streptomyces stephensoniae</name>
    <dbReference type="NCBI Taxonomy" id="3375367"/>
    <lineage>
        <taxon>Bacteria</taxon>
        <taxon>Bacillati</taxon>
        <taxon>Actinomycetota</taxon>
        <taxon>Actinomycetes</taxon>
        <taxon>Kitasatosporales</taxon>
        <taxon>Streptomycetaceae</taxon>
        <taxon>Streptomyces</taxon>
    </lineage>
</organism>
<dbReference type="EMBL" id="JAVRFG010000031">
    <property type="protein sequence ID" value="MDT0493306.1"/>
    <property type="molecule type" value="Genomic_DNA"/>
</dbReference>
<keyword evidence="6" id="KW-0045">Antibiotic biosynthesis</keyword>
<dbReference type="InterPro" id="IPR050091">
    <property type="entry name" value="PKS_NRPS_Biosynth_Enz"/>
</dbReference>
<keyword evidence="4" id="KW-0597">Phosphoprotein</keyword>
<dbReference type="InterPro" id="IPR042104">
    <property type="entry name" value="PKS_dehydratase_sf"/>
</dbReference>
<dbReference type="PANTHER" id="PTHR43775">
    <property type="entry name" value="FATTY ACID SYNTHASE"/>
    <property type="match status" value="1"/>
</dbReference>
<dbReference type="InterPro" id="IPR036291">
    <property type="entry name" value="NAD(P)-bd_dom_sf"/>
</dbReference>
<comment type="pathway">
    <text evidence="2">Antibiotic biosynthesis.</text>
</comment>
<dbReference type="PROSITE" id="PS50075">
    <property type="entry name" value="CARRIER"/>
    <property type="match status" value="2"/>
</dbReference>
<evidence type="ECO:0000256" key="9">
    <source>
        <dbReference type="PROSITE-ProRule" id="PRU01363"/>
    </source>
</evidence>
<evidence type="ECO:0000259" key="11">
    <source>
        <dbReference type="PROSITE" id="PS50075"/>
    </source>
</evidence>
<dbReference type="Gene3D" id="3.40.366.10">
    <property type="entry name" value="Malonyl-Coenzyme A Acyl Carrier Protein, domain 2"/>
    <property type="match status" value="2"/>
</dbReference>
<feature type="region of interest" description="N-terminal hotdog fold" evidence="9">
    <location>
        <begin position="2587"/>
        <end position="2711"/>
    </location>
</feature>
<dbReference type="SMART" id="SM00827">
    <property type="entry name" value="PKS_AT"/>
    <property type="match status" value="2"/>
</dbReference>
<dbReference type="Gene3D" id="6.10.140.1830">
    <property type="match status" value="1"/>
</dbReference>
<evidence type="ECO:0000259" key="12">
    <source>
        <dbReference type="PROSITE" id="PS52004"/>
    </source>
</evidence>
<feature type="domain" description="Ketosynthase family 3 (KS3)" evidence="12">
    <location>
        <begin position="1699"/>
        <end position="2124"/>
    </location>
</feature>
<dbReference type="InterPro" id="IPR016039">
    <property type="entry name" value="Thiolase-like"/>
</dbReference>
<evidence type="ECO:0000313" key="15">
    <source>
        <dbReference type="Proteomes" id="UP001180556"/>
    </source>
</evidence>
<evidence type="ECO:0000256" key="4">
    <source>
        <dbReference type="ARBA" id="ARBA00022553"/>
    </source>
</evidence>
<feature type="compositionally biased region" description="Low complexity" evidence="10">
    <location>
        <begin position="1678"/>
        <end position="1694"/>
    </location>
</feature>
<dbReference type="InterPro" id="IPR014043">
    <property type="entry name" value="Acyl_transferase_dom"/>
</dbReference>
<dbReference type="PANTHER" id="PTHR43775:SF51">
    <property type="entry name" value="INACTIVE PHENOLPHTHIOCEROL SYNTHESIS POLYKETIDE SYNTHASE TYPE I PKS1-RELATED"/>
    <property type="match status" value="1"/>
</dbReference>
<dbReference type="SUPFAM" id="SSF53901">
    <property type="entry name" value="Thiolase-like"/>
    <property type="match status" value="2"/>
</dbReference>
<feature type="active site" description="Proton donor; for dehydratase activity" evidence="9">
    <location>
        <position position="2789"/>
    </location>
</feature>
<sequence length="3538" mass="367705">MREYLNRVTIDLRNTRQRLREAEARTSEPIAIVSMACRFPGGVRTPEDLWDLLAEGRDTVAAVPGDRGWETVWPSGGTVPGQGAFLDGAADFDPEFFGISPREAVAMDPQQRLLLMASWEAVEQAGIDPLTLRGSRTGVYAAAIDQGYATLGPGAAEAVQGFLMTGNSMSVMSGRVSYALGLEGPAVTVDTACSASLVALHLAARALRAGECSLALAGGVSVMALPAVFVEFSRQGAMSPDGRCKPFAAAADGTGWGEGVGMLLLERLSDARRNGRTVLAVLRGSAINQDGASNGLTAPNGPSQQRVIRAALADAGVTASEVDAVEAHGTGTTLGDPIEADALLATYGQDRSAEQPLWLGSLKSNIGHTQAAAGVAGVIKTVLALRHGVLPRTLHVDEPTPHADWSSGAVELLTEARDWPAVDRPRRAGVSSFGMSGTNAHVVLEQAPEPEPAEQAPEPEPADGSEAVTDAPEARTDAPEAVTDGPSAEPDPAGPPGAALPWVLSGRTASALGDQAARLRARFATDASVRPADIGFSLATTRSAFEHRAVVIGDGHHALLNGLATLSGPGGDLLLPTGLAADSAPAPAVGRASDTAPAPTAPTAAPAPTSAPAPFPAPAVVPAPATPADIVTGTGRVVEGRTALVFPGQGSQWDGMARDLLATSPAFRDRLAACDAALSAHVDWRLPAVLEGAPGAPSLERVDVVQPVLWAVMVSLAAHWESWGVRPDAVVGHSQGEIAAAVVAGALSLEDGAKVVALRSRAIRALAGLGGMVAVPLPEDEVRAAIAPWAEKLSVAAVNGPAAVVVSGEPGALAGLLAHCAAQGVRARSVPVDYASHSAQVERIRSEVLTALDGVRPLPARTPLFSTVTGDRLDTTAMDADYWYRNLRGTVRFDAAVRSLVEQGHEVFVEVSPHPVLTMALQDTAEATGATEPPVVVGTLRRDDGGPRRALRSAAELWVAGVAVDWSAVYAGSGARPTALPGYPFQLRRYWLEPETASGTGPAAADPHDTAFWHMVDHDDPAEIAARLAVDEDALTPVLPALRGWHAQRRDESVIDSWRYRIGWQPLPDPPAATPAAGTWLVVLPAGDDDTRVRGPLLALTEAGATVVTAELTADAVRRTDLADTLATALGGLAPTGVLSLLATADRPHPDHPALPTGTALTVALVQALGDLGLTAPLWCATTGAVSTGPDDPVTHPRQALVWGTGLVAALELSARWGGLIDLPPELDARARTRLAAVLTASVPGPDGVGREDQLALRPTGILARRLRRAPRSDSRTNRWKPRGTVLLTGGTGAVGPHLARWLARSGATHLVLPGRRGPQAPGAAELAAELAALGVRLTLPVCDLSDRQAVAELLTGLETAGDPVTAVVHAAAFVALAPLDGTPMSAFEQIVAAKAAGAEHLDALLDRELDAFVLFSSIAGVWGSGDHGAYAAANAYLDALAQHRRARGLTATTLDWGIWQAENPWQDRVAGEDADLFNLEQHGLPRIAPDLAVQALRQALDDDETVLTVADVDWERFAAVFTSTRPSPLLTGIPEARRALEAATGDTEAPAAALLRQRLAALAESEQHRLLLDLVRTHAAAVLGHATADAIRPGKAFQDMGFASLTAVELRNRLNAATGLRLPSTLIFDHPSSTALAQEIRAELLGRQTTDPHLPEPDSSDPHGSGPDSSDSHGSDPHGSGPHRSAPGAAAHLSAPADEPIAIVSMACRFPGGIGTPEELWRLLADGGDAVSDLPTDRGWDIEALYDPDPDHPGTSTTRRGGFLHDAADFDAEFFGISPREALAMDPQQRLLLETTWEAIERAAIAPDALRGSRTGVFTGVNYADYAAVVAQSEEGDGHLLTGSAPSVVSGRVAYTLGLEGPAVTIDTACSSSLVALHLAGRALRGGDCSLALVGGVAVMATPGALISFSRQRGLAEDGRCKAFSDDADGMGMGEGVGVLLLERLSDARRNGHPVLAVVRGSAVNQDGASNGLSAPNGPSQQRVIRAALADAGLTASEVDVVEAHGTGTTLGDPIEAQALLATYGKDRPADRPLLVGSLKSNLGHAQAASGVAGVIKTVLSMRHGQVPRTLHVGRPSGHVDWTRGALALATEQQPWPLHGRPLRAGVSSFGLSGTNVHTILEQAPREDDSPTAERVPLSAVPWLLSAKSPQALRSQADRLRRHLDGSPVPDPRDIGSALHARTAFEYRRALIGDRDQLPALLGQIADDDSGAWDGGRTVDGRSVLVFPGQGSQWVGMAAELLGESEVFSGRMGECERALAPYVDWSLGEALGSERLLARVDVVQPVLWAVMVSLAEVWRSFGVAVDGVVGHSQGEVAAACVAGGLSLEDGARVVALRSRAVGVLAGRGGMASVPLPVDVVRERIAPWAGRLSVAAVNGPSSTVISGDADAVAGLVEEFTGEGVRARLVEVDYASHSSHVEEIREQLLADLKGITPRSGSVPFFSTVTGGWLDTKGLDAEYWYRNLRETVEFGNAAGALLADGFRFFIEASPHPVLGVAVGESVEAAGVEAAVLGTLRRQEGGLEQVLRAVGRAWERGLGVDWSGAFPGARRVELPTYAFQRSRYWPEPAPTTAADVGSAGLDSADHPVLGAATELADTGELLLSGRLSLRTHPWLADHAVAGTVLLPGAAFAELAVRAADEAGCHTVEELTLQAPLLIPADTAVRLQVRVGAADAHGSRSLDLFSCREDATTPHWTAHATGILTADAANRKPPPAPDDPGSWPPPGAVPVSVDDLYERFHGSGYGYGPAFRGLTSAWRRGDEIFTEVRLPEDQHRSAAAFGVHPALLDAALQGLFLRARPESGPDPDRPSAGLPFSWSGVRLYASAATALRVRLGFRPDGSVAIDATDPNGLPVASVEALAVRPIDLDALRPGGGPESLYRVKWSAVPDTAPVGPLGPWAVLGGRSLSPDTDSHPDLAVLGAVLDGGAPSPAAVLAWCDHTPRLSSPPDAASVHTALDDALRLVQDWLADPRWDDGTRLVLVTRGAVATAAGEEVTDLTGAAVRGLVRSAQSEHPDRFLLIDTDDPAAVTGLLPRALAGTEPQLAIRARQLLAPRLTRATITTDSNTNTNPDSDALAAPAPGTPSRIAVPGGTVLVTGAGGALGGLVARHLVTAHGVRNLLLVGRRGAGAPGLADLAAELRGLGARVDVAACDVADRDALAALLDGIPADRPLSAVVHAAGVLDDGTVESLTPARMRHVLRPKVDAALHLHALTRDLPLSAFVLFSSASATVGNAGQGNYAAANAFLDALAQHRRALKLPAQSLAWGLWERRSTMTGTLTAADLRRMSRGGTAAIGSEEGLALFDAALTLDEPLLVPVRIDLGRLRAAARTAPVPALLSALVPGAVRRPASGADAAEADSLRRRLTGLPPEERLATLLDLVRSRGADILGHGGAGAIDPDQPFKDLGFDSLTSVELRNRLGAATGHRLPATLVFDHPTPAAVAAYLSRRLVPDGPGGTDVNARAARTPDREDHEISSLLATIPPAALRRAGLLDALLDLADRPETPASAADGAEGIDGIKDMAVDELVRMALGDERD</sequence>
<dbReference type="SMART" id="SM00822">
    <property type="entry name" value="PKS_KR"/>
    <property type="match status" value="2"/>
</dbReference>
<dbReference type="PROSITE" id="PS00012">
    <property type="entry name" value="PHOSPHOPANTETHEINE"/>
    <property type="match status" value="1"/>
</dbReference>
<feature type="compositionally biased region" description="Low complexity" evidence="10">
    <location>
        <begin position="485"/>
        <end position="501"/>
    </location>
</feature>
<dbReference type="SMART" id="SM00823">
    <property type="entry name" value="PKS_PP"/>
    <property type="match status" value="2"/>
</dbReference>
<feature type="domain" description="Ketosynthase family 3 (KS3)" evidence="12">
    <location>
        <begin position="27"/>
        <end position="446"/>
    </location>
</feature>
<dbReference type="InterPro" id="IPR049551">
    <property type="entry name" value="PKS_DH_C"/>
</dbReference>
<feature type="region of interest" description="Disordered" evidence="10">
    <location>
        <begin position="3060"/>
        <end position="3080"/>
    </location>
</feature>
<dbReference type="Gene3D" id="3.40.47.10">
    <property type="match status" value="2"/>
</dbReference>
<name>A0ABU2W7N7_9ACTN</name>